<comment type="caution">
    <text evidence="4">The sequence shown here is derived from an EMBL/GenBank/DDBJ whole genome shotgun (WGS) entry which is preliminary data.</text>
</comment>
<keyword evidence="3" id="KW-0186">Copper</keyword>
<evidence type="ECO:0008006" key="6">
    <source>
        <dbReference type="Google" id="ProtNLM"/>
    </source>
</evidence>
<proteinExistence type="predicted"/>
<evidence type="ECO:0000313" key="5">
    <source>
        <dbReference type="Proteomes" id="UP000078599"/>
    </source>
</evidence>
<evidence type="ECO:0000313" key="4">
    <source>
        <dbReference type="EMBL" id="CQR38336.1"/>
    </source>
</evidence>
<dbReference type="PROSITE" id="PS00079">
    <property type="entry name" value="MULTICOPPER_OXIDASE1"/>
    <property type="match status" value="1"/>
</dbReference>
<evidence type="ECO:0000256" key="1">
    <source>
        <dbReference type="ARBA" id="ARBA00004418"/>
    </source>
</evidence>
<dbReference type="PRINTS" id="PR00158">
    <property type="entry name" value="RUSTICYANIN"/>
</dbReference>
<protein>
    <recommendedName>
        <fullName evidence="6">Rusticyanin</fullName>
    </recommendedName>
</protein>
<dbReference type="Proteomes" id="UP000078599">
    <property type="component" value="Unassembled WGS sequence"/>
</dbReference>
<dbReference type="EMBL" id="CTRI01000029">
    <property type="protein sequence ID" value="CQR38336.1"/>
    <property type="molecule type" value="Genomic_DNA"/>
</dbReference>
<dbReference type="InterPro" id="IPR001243">
    <property type="entry name" value="Rusticyanin"/>
</dbReference>
<sequence length="199" mass="21485">MGQNSIGTNSYGAYGGYGGMMGFAQSDRPVEPGWGGAVLDYAQVRDFLAGSMQGARVDARTHTVTYSGREVRIAMVAVQPGHPDQTFEVAGLTNPTLVVPRGATVRIDLVNMDYGRNMEHGLIITPVPPPYPYMAMMATGPGLVQLEPLLPWRSDSRLRAASYAALSTSFVAGKPGTYWYVCPTPEHAEKGMVGRFIIR</sequence>
<evidence type="ECO:0000256" key="2">
    <source>
        <dbReference type="ARBA" id="ARBA00022723"/>
    </source>
</evidence>
<comment type="subcellular location">
    <subcellularLocation>
        <location evidence="1">Periplasm</location>
    </subcellularLocation>
</comment>
<dbReference type="InterPro" id="IPR028871">
    <property type="entry name" value="BlueCu_1_BS"/>
</dbReference>
<accession>A0ABP1ZBE6</accession>
<dbReference type="SUPFAM" id="SSF49503">
    <property type="entry name" value="Cupredoxins"/>
    <property type="match status" value="1"/>
</dbReference>
<dbReference type="PROSITE" id="PS00196">
    <property type="entry name" value="COPPER_BLUE"/>
    <property type="match status" value="1"/>
</dbReference>
<keyword evidence="2" id="KW-0479">Metal-binding</keyword>
<gene>
    <name evidence="4" type="ORF">THICB1_70398</name>
</gene>
<name>A0ABP1ZBE6_THIA3</name>
<dbReference type="InterPro" id="IPR008972">
    <property type="entry name" value="Cupredoxin"/>
</dbReference>
<dbReference type="Gene3D" id="2.60.40.420">
    <property type="entry name" value="Cupredoxins - blue copper proteins"/>
    <property type="match status" value="1"/>
</dbReference>
<reference evidence="4 5" key="1">
    <citation type="submission" date="2015-03" db="EMBL/GenBank/DDBJ databases">
        <authorList>
            <person name="Regsiter A."/>
            <person name="william w."/>
        </authorList>
    </citation>
    <scope>NUCLEOTIDE SEQUENCE [LARGE SCALE GENOMIC DNA]</scope>
    <source>
        <strain evidence="4 5">CB1</strain>
    </source>
</reference>
<keyword evidence="5" id="KW-1185">Reference proteome</keyword>
<organism evidence="4 5">
    <name type="scientific">Thiomonas arsenitoxydans (strain DSM 22701 / CIP 110005 / 3As)</name>
    <dbReference type="NCBI Taxonomy" id="426114"/>
    <lineage>
        <taxon>Bacteria</taxon>
        <taxon>Pseudomonadati</taxon>
        <taxon>Pseudomonadota</taxon>
        <taxon>Betaproteobacteria</taxon>
        <taxon>Burkholderiales</taxon>
        <taxon>Thiomonas</taxon>
    </lineage>
</organism>
<evidence type="ECO:0000256" key="3">
    <source>
        <dbReference type="ARBA" id="ARBA00023008"/>
    </source>
</evidence>
<dbReference type="InterPro" id="IPR033138">
    <property type="entry name" value="Cu_oxidase_CS"/>
</dbReference>